<reference evidence="3" key="1">
    <citation type="journal article" date="2017" name="Genome Biol.">
        <title>Comparative genomics reveals high biological diversity and specific adaptations in the industrially and medically important fungal genus Aspergillus.</title>
        <authorList>
            <person name="de Vries R.P."/>
            <person name="Riley R."/>
            <person name="Wiebenga A."/>
            <person name="Aguilar-Osorio G."/>
            <person name="Amillis S."/>
            <person name="Uchima C.A."/>
            <person name="Anderluh G."/>
            <person name="Asadollahi M."/>
            <person name="Askin M."/>
            <person name="Barry K."/>
            <person name="Battaglia E."/>
            <person name="Bayram O."/>
            <person name="Benocci T."/>
            <person name="Braus-Stromeyer S.A."/>
            <person name="Caldana C."/>
            <person name="Canovas D."/>
            <person name="Cerqueira G.C."/>
            <person name="Chen F."/>
            <person name="Chen W."/>
            <person name="Choi C."/>
            <person name="Clum A."/>
            <person name="Dos Santos R.A."/>
            <person name="Damasio A.R."/>
            <person name="Diallinas G."/>
            <person name="Emri T."/>
            <person name="Fekete E."/>
            <person name="Flipphi M."/>
            <person name="Freyberg S."/>
            <person name="Gallo A."/>
            <person name="Gournas C."/>
            <person name="Habgood R."/>
            <person name="Hainaut M."/>
            <person name="Harispe M.L."/>
            <person name="Henrissat B."/>
            <person name="Hilden K.S."/>
            <person name="Hope R."/>
            <person name="Hossain A."/>
            <person name="Karabika E."/>
            <person name="Karaffa L."/>
            <person name="Karanyi Z."/>
            <person name="Krasevec N."/>
            <person name="Kuo A."/>
            <person name="Kusch H."/>
            <person name="LaButti K."/>
            <person name="Lagendijk E.L."/>
            <person name="Lapidus A."/>
            <person name="Levasseur A."/>
            <person name="Lindquist E."/>
            <person name="Lipzen A."/>
            <person name="Logrieco A.F."/>
            <person name="MacCabe A."/>
            <person name="Maekelae M.R."/>
            <person name="Malavazi I."/>
            <person name="Melin P."/>
            <person name="Meyer V."/>
            <person name="Mielnichuk N."/>
            <person name="Miskei M."/>
            <person name="Molnar A.P."/>
            <person name="Mule G."/>
            <person name="Ngan C.Y."/>
            <person name="Orejas M."/>
            <person name="Orosz E."/>
            <person name="Ouedraogo J.P."/>
            <person name="Overkamp K.M."/>
            <person name="Park H.-S."/>
            <person name="Perrone G."/>
            <person name="Piumi F."/>
            <person name="Punt P.J."/>
            <person name="Ram A.F."/>
            <person name="Ramon A."/>
            <person name="Rauscher S."/>
            <person name="Record E."/>
            <person name="Riano-Pachon D.M."/>
            <person name="Robert V."/>
            <person name="Roehrig J."/>
            <person name="Ruller R."/>
            <person name="Salamov A."/>
            <person name="Salih N.S."/>
            <person name="Samson R.A."/>
            <person name="Sandor E."/>
            <person name="Sanguinetti M."/>
            <person name="Schuetze T."/>
            <person name="Sepcic K."/>
            <person name="Shelest E."/>
            <person name="Sherlock G."/>
            <person name="Sophianopoulou V."/>
            <person name="Squina F.M."/>
            <person name="Sun H."/>
            <person name="Susca A."/>
            <person name="Todd R.B."/>
            <person name="Tsang A."/>
            <person name="Unkles S.E."/>
            <person name="van de Wiele N."/>
            <person name="van Rossen-Uffink D."/>
            <person name="Oliveira J.V."/>
            <person name="Vesth T.C."/>
            <person name="Visser J."/>
            <person name="Yu J.-H."/>
            <person name="Zhou M."/>
            <person name="Andersen M.R."/>
            <person name="Archer D.B."/>
            <person name="Baker S.E."/>
            <person name="Benoit I."/>
            <person name="Brakhage A.A."/>
            <person name="Braus G.H."/>
            <person name="Fischer R."/>
            <person name="Frisvad J.C."/>
            <person name="Goldman G.H."/>
            <person name="Houbraken J."/>
            <person name="Oakley B."/>
            <person name="Pocsi I."/>
            <person name="Scazzocchio C."/>
            <person name="Seiboth B."/>
            <person name="vanKuyk P.A."/>
            <person name="Wortman J."/>
            <person name="Dyer P.S."/>
            <person name="Grigoriev I.V."/>
        </authorList>
    </citation>
    <scope>NUCLEOTIDE SEQUENCE [LARGE SCALE GENOMIC DNA]</scope>
    <source>
        <strain evidence="3">DTO 134E9</strain>
    </source>
</reference>
<dbReference type="AlphaFoldDB" id="A0A1L9RD84"/>
<keyword evidence="3" id="KW-1185">Reference proteome</keyword>
<dbReference type="OrthoDB" id="4521909at2759"/>
<dbReference type="Proteomes" id="UP000184383">
    <property type="component" value="Unassembled WGS sequence"/>
</dbReference>
<sequence length="357" mass="39049">MMVLSGVSNRHDALQAALSSGASINPNAGGVHCGRTHEYSGSDISQEVQDLATSLHLSSSSRSSFSQKLFGSMSSKKRDRQSQREDKVAIQNAIGAALGRKCAGTMFATHYGWTPGTGVWVLDGSEESHARMDNVSQSADTPMTWNMQLKLAGAKYYDHWAEHPATADSMLDQGYIFTHEEIALAKAKRSNNEDPPTEDSFAWPENESEDTTSEHVERSVSEEAVTDSFAGLPEQDYDEEDDESLTQRDIDASIEDSFAGLPEQDYDDNDDEGLSQRDVDTSVVDSFAGLPEQDDDEDDGSLAQRDIDASVEDSFAGLPEQDYDDDDEEGLAQRDIDASVEDSFAGLPEQDDEEESE</sequence>
<feature type="compositionally biased region" description="Basic and acidic residues" evidence="1">
    <location>
        <begin position="212"/>
        <end position="221"/>
    </location>
</feature>
<proteinExistence type="predicted"/>
<evidence type="ECO:0000313" key="3">
    <source>
        <dbReference type="Proteomes" id="UP000184383"/>
    </source>
</evidence>
<gene>
    <name evidence="2" type="ORF">ASPWEDRAFT_185348</name>
</gene>
<dbReference type="RefSeq" id="XP_040686563.1">
    <property type="nucleotide sequence ID" value="XM_040832078.1"/>
</dbReference>
<dbReference type="EMBL" id="KV878214">
    <property type="protein sequence ID" value="OJJ32886.1"/>
    <property type="molecule type" value="Genomic_DNA"/>
</dbReference>
<feature type="compositionally biased region" description="Acidic residues" evidence="1">
    <location>
        <begin position="264"/>
        <end position="273"/>
    </location>
</feature>
<organism evidence="2 3">
    <name type="scientific">Aspergillus wentii DTO 134E9</name>
    <dbReference type="NCBI Taxonomy" id="1073089"/>
    <lineage>
        <taxon>Eukaryota</taxon>
        <taxon>Fungi</taxon>
        <taxon>Dikarya</taxon>
        <taxon>Ascomycota</taxon>
        <taxon>Pezizomycotina</taxon>
        <taxon>Eurotiomycetes</taxon>
        <taxon>Eurotiomycetidae</taxon>
        <taxon>Eurotiales</taxon>
        <taxon>Aspergillaceae</taxon>
        <taxon>Aspergillus</taxon>
        <taxon>Aspergillus subgen. Cremei</taxon>
    </lineage>
</organism>
<evidence type="ECO:0000256" key="1">
    <source>
        <dbReference type="SAM" id="MobiDB-lite"/>
    </source>
</evidence>
<name>A0A1L9RD84_ASPWE</name>
<accession>A0A1L9RD84</accession>
<feature type="compositionally biased region" description="Acidic residues" evidence="1">
    <location>
        <begin position="235"/>
        <end position="244"/>
    </location>
</feature>
<evidence type="ECO:0000313" key="2">
    <source>
        <dbReference type="EMBL" id="OJJ32886.1"/>
    </source>
</evidence>
<dbReference type="VEuPathDB" id="FungiDB:ASPWEDRAFT_185348"/>
<feature type="region of interest" description="Disordered" evidence="1">
    <location>
        <begin position="187"/>
        <end position="357"/>
    </location>
</feature>
<feature type="compositionally biased region" description="Acidic residues" evidence="1">
    <location>
        <begin position="321"/>
        <end position="330"/>
    </location>
</feature>
<protein>
    <submittedName>
        <fullName evidence="2">Uncharacterized protein</fullName>
    </submittedName>
</protein>
<feature type="region of interest" description="Disordered" evidence="1">
    <location>
        <begin position="68"/>
        <end position="87"/>
    </location>
</feature>
<dbReference type="GeneID" id="63747926"/>